<feature type="compositionally biased region" description="Basic and acidic residues" evidence="5">
    <location>
        <begin position="17"/>
        <end position="33"/>
    </location>
</feature>
<evidence type="ECO:0000256" key="3">
    <source>
        <dbReference type="ARBA" id="ARBA00022989"/>
    </source>
</evidence>
<feature type="transmembrane region" description="Helical" evidence="6">
    <location>
        <begin position="131"/>
        <end position="155"/>
    </location>
</feature>
<dbReference type="GeneTree" id="ENSGT00390000007747"/>
<keyword evidence="3 6" id="KW-1133">Transmembrane helix</keyword>
<keyword evidence="4 6" id="KW-0472">Membrane</keyword>
<reference evidence="8" key="3">
    <citation type="journal article" date="2014" name="Nature">
        <title>Elephant shark genome provides unique insights into gnathostome evolution.</title>
        <authorList>
            <consortium name="International Elephant Shark Genome Sequencing Consortium"/>
            <person name="Venkatesh B."/>
            <person name="Lee A.P."/>
            <person name="Ravi V."/>
            <person name="Maurya A.K."/>
            <person name="Lian M.M."/>
            <person name="Swann J.B."/>
            <person name="Ohta Y."/>
            <person name="Flajnik M.F."/>
            <person name="Sutoh Y."/>
            <person name="Kasahara M."/>
            <person name="Hoon S."/>
            <person name="Gangu V."/>
            <person name="Roy S.W."/>
            <person name="Irimia M."/>
            <person name="Korzh V."/>
            <person name="Kondrychyn I."/>
            <person name="Lim Z.W."/>
            <person name="Tay B.H."/>
            <person name="Tohari S."/>
            <person name="Kong K.W."/>
            <person name="Ho S."/>
            <person name="Lorente-Galdos B."/>
            <person name="Quilez J."/>
            <person name="Marques-Bonet T."/>
            <person name="Raney B.J."/>
            <person name="Ingham P.W."/>
            <person name="Tay A."/>
            <person name="Hillier L.W."/>
            <person name="Minx P."/>
            <person name="Boehm T."/>
            <person name="Wilson R.K."/>
            <person name="Brenner S."/>
            <person name="Warren W.C."/>
        </authorList>
    </citation>
    <scope>NUCLEOTIDE SEQUENCE [LARGE SCALE GENOMIC DNA]</scope>
</reference>
<evidence type="ECO:0000256" key="5">
    <source>
        <dbReference type="SAM" id="MobiDB-lite"/>
    </source>
</evidence>
<dbReference type="KEGG" id="cmk:103188871"/>
<feature type="region of interest" description="Disordered" evidence="5">
    <location>
        <begin position="1"/>
        <end position="37"/>
    </location>
</feature>
<dbReference type="OrthoDB" id="10027693at2759"/>
<dbReference type="STRING" id="7868.ENSCMIP00000034623"/>
<evidence type="ECO:0000256" key="2">
    <source>
        <dbReference type="ARBA" id="ARBA00022692"/>
    </source>
</evidence>
<dbReference type="Proteomes" id="UP000314986">
    <property type="component" value="Unassembled WGS sequence"/>
</dbReference>
<protein>
    <submittedName>
        <fullName evidence="7">Sarcospan (Kras oncogene-associated gene)</fullName>
    </submittedName>
</protein>
<dbReference type="GeneID" id="103188871"/>
<dbReference type="PANTHER" id="PTHR15260">
    <property type="entry name" value="SARCOSPAN"/>
    <property type="match status" value="1"/>
</dbReference>
<reference evidence="7" key="5">
    <citation type="submission" date="2025-09" db="UniProtKB">
        <authorList>
            <consortium name="Ensembl"/>
        </authorList>
    </citation>
    <scope>IDENTIFICATION</scope>
</reference>
<sequence length="251" mass="28548">MGTQDKHARSGPQVKAGELKTSEPERETRGSTEKKKKVDKKTAQIAAQDEDPHVCCGCRFPVVLALLQLAFGITITVIAFIMKSTSSSLLVRDTPYWVGIIVCVAGFLGFYMYCIIYQIDEQTLLQFIIKLTYFLLCAFGLILCISAVAFAAYHYNQMTTFSCEMDLDECVCKQDPDDKIARIFHYSDVADCSVVTRTLKIYLLLQMFLNFTAGLICLWGCYVMWKHRYQVFFVGIRFQSLVPIDKQQQNV</sequence>
<dbReference type="GO" id="GO:0016010">
    <property type="term" value="C:dystrophin-associated glycoprotein complex"/>
    <property type="evidence" value="ECO:0007669"/>
    <property type="project" value="InterPro"/>
</dbReference>
<dbReference type="AlphaFoldDB" id="A0A4W3J965"/>
<dbReference type="RefSeq" id="XP_007907213.1">
    <property type="nucleotide sequence ID" value="XM_007909022.2"/>
</dbReference>
<organism evidence="7 8">
    <name type="scientific">Callorhinchus milii</name>
    <name type="common">Ghost shark</name>
    <dbReference type="NCBI Taxonomy" id="7868"/>
    <lineage>
        <taxon>Eukaryota</taxon>
        <taxon>Metazoa</taxon>
        <taxon>Chordata</taxon>
        <taxon>Craniata</taxon>
        <taxon>Vertebrata</taxon>
        <taxon>Chondrichthyes</taxon>
        <taxon>Holocephali</taxon>
        <taxon>Chimaeriformes</taxon>
        <taxon>Callorhinchidae</taxon>
        <taxon>Callorhinchus</taxon>
    </lineage>
</organism>
<evidence type="ECO:0000256" key="6">
    <source>
        <dbReference type="SAM" id="Phobius"/>
    </source>
</evidence>
<evidence type="ECO:0000313" key="7">
    <source>
        <dbReference type="Ensembl" id="ENSCMIP00000034623.1"/>
    </source>
</evidence>
<keyword evidence="2 6" id="KW-0812">Transmembrane</keyword>
<evidence type="ECO:0000313" key="8">
    <source>
        <dbReference type="Proteomes" id="UP000314986"/>
    </source>
</evidence>
<dbReference type="InParanoid" id="A0A4W3J965"/>
<evidence type="ECO:0000256" key="1">
    <source>
        <dbReference type="ARBA" id="ARBA00004141"/>
    </source>
</evidence>
<dbReference type="OMA" id="RMCSLTT"/>
<dbReference type="PANTHER" id="PTHR15260:SF1">
    <property type="entry name" value="SARCOSPAN"/>
    <property type="match status" value="1"/>
</dbReference>
<accession>A0A4W3J965</accession>
<reference evidence="7" key="4">
    <citation type="submission" date="2025-08" db="UniProtKB">
        <authorList>
            <consortium name="Ensembl"/>
        </authorList>
    </citation>
    <scope>IDENTIFICATION</scope>
</reference>
<proteinExistence type="predicted"/>
<feature type="transmembrane region" description="Helical" evidence="6">
    <location>
        <begin position="62"/>
        <end position="82"/>
    </location>
</feature>
<gene>
    <name evidence="7" type="primary">sspn</name>
</gene>
<dbReference type="InterPro" id="IPR007237">
    <property type="entry name" value="CD20-like"/>
</dbReference>
<dbReference type="CTD" id="8082"/>
<dbReference type="InterPro" id="IPR030429">
    <property type="entry name" value="Sarcospan"/>
</dbReference>
<dbReference type="Ensembl" id="ENSCMIT00000035142.1">
    <property type="protein sequence ID" value="ENSCMIP00000034623.1"/>
    <property type="gene ID" value="ENSCMIG00000014672.1"/>
</dbReference>
<evidence type="ECO:0000256" key="4">
    <source>
        <dbReference type="ARBA" id="ARBA00023136"/>
    </source>
</evidence>
<feature type="transmembrane region" description="Helical" evidence="6">
    <location>
        <begin position="94"/>
        <end position="119"/>
    </location>
</feature>
<feature type="transmembrane region" description="Helical" evidence="6">
    <location>
        <begin position="201"/>
        <end position="225"/>
    </location>
</feature>
<dbReference type="GO" id="GO:0042383">
    <property type="term" value="C:sarcolemma"/>
    <property type="evidence" value="ECO:0007669"/>
    <property type="project" value="TreeGrafter"/>
</dbReference>
<reference evidence="8" key="2">
    <citation type="journal article" date="2007" name="PLoS Biol.">
        <title>Survey sequencing and comparative analysis of the elephant shark (Callorhinchus milii) genome.</title>
        <authorList>
            <person name="Venkatesh B."/>
            <person name="Kirkness E.F."/>
            <person name="Loh Y.H."/>
            <person name="Halpern A.L."/>
            <person name="Lee A.P."/>
            <person name="Johnson J."/>
            <person name="Dandona N."/>
            <person name="Viswanathan L.D."/>
            <person name="Tay A."/>
            <person name="Venter J.C."/>
            <person name="Strausberg R.L."/>
            <person name="Brenner S."/>
        </authorList>
    </citation>
    <scope>NUCLEOTIDE SEQUENCE [LARGE SCALE GENOMIC DNA]</scope>
</reference>
<name>A0A4W3J965_CALMI</name>
<comment type="subcellular location">
    <subcellularLocation>
        <location evidence="1">Membrane</location>
        <topology evidence="1">Multi-pass membrane protein</topology>
    </subcellularLocation>
</comment>
<dbReference type="Pfam" id="PF04103">
    <property type="entry name" value="CD20"/>
    <property type="match status" value="1"/>
</dbReference>
<reference evidence="8" key="1">
    <citation type="journal article" date="2006" name="Science">
        <title>Ancient noncoding elements conserved in the human genome.</title>
        <authorList>
            <person name="Venkatesh B."/>
            <person name="Kirkness E.F."/>
            <person name="Loh Y.H."/>
            <person name="Halpern A.L."/>
            <person name="Lee A.P."/>
            <person name="Johnson J."/>
            <person name="Dandona N."/>
            <person name="Viswanathan L.D."/>
            <person name="Tay A."/>
            <person name="Venter J.C."/>
            <person name="Strausberg R.L."/>
            <person name="Brenner S."/>
        </authorList>
    </citation>
    <scope>NUCLEOTIDE SEQUENCE [LARGE SCALE GENOMIC DNA]</scope>
</reference>
<keyword evidence="8" id="KW-1185">Reference proteome</keyword>